<comment type="caution">
    <text evidence="3">The sequence shown here is derived from an EMBL/GenBank/DDBJ whole genome shotgun (WGS) entry which is preliminary data.</text>
</comment>
<reference evidence="3 4" key="1">
    <citation type="journal article" date="2020" name="ISME J.">
        <title>Uncovering the hidden diversity of litter-decomposition mechanisms in mushroom-forming fungi.</title>
        <authorList>
            <person name="Floudas D."/>
            <person name="Bentzer J."/>
            <person name="Ahren D."/>
            <person name="Johansson T."/>
            <person name="Persson P."/>
            <person name="Tunlid A."/>
        </authorList>
    </citation>
    <scope>NUCLEOTIDE SEQUENCE [LARGE SCALE GENOMIC DNA]</scope>
    <source>
        <strain evidence="3 4">CBS 291.85</strain>
    </source>
</reference>
<feature type="compositionally biased region" description="Low complexity" evidence="1">
    <location>
        <begin position="34"/>
        <end position="51"/>
    </location>
</feature>
<feature type="region of interest" description="Disordered" evidence="1">
    <location>
        <begin position="135"/>
        <end position="154"/>
    </location>
</feature>
<accession>A0A8H5C0N5</accession>
<organism evidence="3 4">
    <name type="scientific">Tetrapyrgos nigripes</name>
    <dbReference type="NCBI Taxonomy" id="182062"/>
    <lineage>
        <taxon>Eukaryota</taxon>
        <taxon>Fungi</taxon>
        <taxon>Dikarya</taxon>
        <taxon>Basidiomycota</taxon>
        <taxon>Agaricomycotina</taxon>
        <taxon>Agaricomycetes</taxon>
        <taxon>Agaricomycetidae</taxon>
        <taxon>Agaricales</taxon>
        <taxon>Marasmiineae</taxon>
        <taxon>Marasmiaceae</taxon>
        <taxon>Tetrapyrgos</taxon>
    </lineage>
</organism>
<dbReference type="EMBL" id="JAACJM010000295">
    <property type="protein sequence ID" value="KAF5332974.1"/>
    <property type="molecule type" value="Genomic_DNA"/>
</dbReference>
<evidence type="ECO:0000259" key="2">
    <source>
        <dbReference type="Pfam" id="PF24016"/>
    </source>
</evidence>
<dbReference type="Proteomes" id="UP000559256">
    <property type="component" value="Unassembled WGS sequence"/>
</dbReference>
<evidence type="ECO:0000313" key="3">
    <source>
        <dbReference type="EMBL" id="KAF5332974.1"/>
    </source>
</evidence>
<dbReference type="AlphaFoldDB" id="A0A8H5C0N5"/>
<proteinExistence type="predicted"/>
<gene>
    <name evidence="3" type="ORF">D9758_018279</name>
</gene>
<evidence type="ECO:0000313" key="4">
    <source>
        <dbReference type="Proteomes" id="UP000559256"/>
    </source>
</evidence>
<feature type="compositionally biased region" description="Basic and acidic residues" evidence="1">
    <location>
        <begin position="135"/>
        <end position="151"/>
    </location>
</feature>
<dbReference type="Pfam" id="PF24016">
    <property type="entry name" value="DUF7330"/>
    <property type="match status" value="1"/>
</dbReference>
<name>A0A8H5C0N5_9AGAR</name>
<protein>
    <recommendedName>
        <fullName evidence="2">DUF7330 domain-containing protein</fullName>
    </recommendedName>
</protein>
<feature type="domain" description="DUF7330" evidence="2">
    <location>
        <begin position="315"/>
        <end position="408"/>
    </location>
</feature>
<feature type="region of interest" description="Disordered" evidence="1">
    <location>
        <begin position="28"/>
        <end position="69"/>
    </location>
</feature>
<dbReference type="InterPro" id="IPR055754">
    <property type="entry name" value="DUF7330"/>
</dbReference>
<keyword evidence="4" id="KW-1185">Reference proteome</keyword>
<sequence>MSSTGTARALDPRSLGLPPDFIVVQEANWSQDLSQPAESASSPASVHSSNSGYQYEDDDSGTAVEDGSSTLTGIGSIRITQSDSSSAHATQDNLGRGVVKVEVVVDSSSSEESSISDWFRVCMMRREVRRKAKATLEGETERGKREGKEGHNASGVGIFFTHNVRNHRPTSGNGHYIEIIVTFPHIRTCSELAGSSSSRDSESRLKINNFETNLPGFLHQVDNLAPMMLFRSISLKAGPEAGREDAGADILVESISAKKANFQTSNASIEGCFTVSSYLNLETRNEKIRSSVLFEDHQDLDTNPETNLRGTRRGREGFSQLRMENSNGPISSSIILASPSRISKYQASTDSERGGNFSIQANTTNAPVNITFPIAPPYHNLQLNVSTVLGDVEVQLPETFEGRFDVNVSRPGNAGNPQDVDVVNVNDEANQTVDVDVALIERHSGARRRILEYERQDSTGISGWIFGSGEEEGKFRGEVKVGTSTGKALLKI</sequence>
<dbReference type="OrthoDB" id="5570013at2759"/>
<evidence type="ECO:0000256" key="1">
    <source>
        <dbReference type="SAM" id="MobiDB-lite"/>
    </source>
</evidence>